<evidence type="ECO:0000256" key="2">
    <source>
        <dbReference type="PROSITE-ProRule" id="PRU00497"/>
    </source>
</evidence>
<sequence length="175" mass="18728">MMTVMSHRGIIRSLIWCLLSFPVSFAERLSLDQKAPQFARGSGGLILKPPFEAAQRTTGPALSTNTVSEGNIQRQEIATFKLVDGELVRVVEGSYSYTSPEGIPVSVNYVADENGYRAGFRLGRAALSGGMMGSRITPSGPSIGFPGSNIKPHGSGGTTYLPPKPKVDRSYLPPQ</sequence>
<evidence type="ECO:0000313" key="6">
    <source>
        <dbReference type="RefSeq" id="XP_011644047.1"/>
    </source>
</evidence>
<dbReference type="OrthoDB" id="6629557at2759"/>
<keyword evidence="1 2" id="KW-0193">Cuticle</keyword>
<evidence type="ECO:0000256" key="1">
    <source>
        <dbReference type="ARBA" id="ARBA00022460"/>
    </source>
</evidence>
<evidence type="ECO:0000256" key="3">
    <source>
        <dbReference type="SAM" id="MobiDB-lite"/>
    </source>
</evidence>
<dbReference type="GO" id="GO:0042302">
    <property type="term" value="F:structural constituent of cuticle"/>
    <property type="evidence" value="ECO:0007669"/>
    <property type="project" value="UniProtKB-UniRule"/>
</dbReference>
<dbReference type="RefSeq" id="XP_011644047.1">
    <property type="nucleotide sequence ID" value="XM_011645745.2"/>
</dbReference>
<dbReference type="KEGG" id="pbar:105431514"/>
<proteinExistence type="predicted"/>
<dbReference type="Pfam" id="PF00379">
    <property type="entry name" value="Chitin_bind_4"/>
    <property type="match status" value="1"/>
</dbReference>
<keyword evidence="4" id="KW-0732">Signal</keyword>
<name>A0A6I9XFK3_9HYME</name>
<feature type="signal peptide" evidence="4">
    <location>
        <begin position="1"/>
        <end position="26"/>
    </location>
</feature>
<gene>
    <name evidence="6" type="primary">LOC105431514</name>
</gene>
<protein>
    <submittedName>
        <fullName evidence="6">Uncharacterized protein LOC105431514</fullName>
    </submittedName>
</protein>
<dbReference type="GeneID" id="105431514"/>
<keyword evidence="5" id="KW-1185">Reference proteome</keyword>
<accession>A0A6I9XFK3</accession>
<dbReference type="PROSITE" id="PS00233">
    <property type="entry name" value="CHIT_BIND_RR_1"/>
    <property type="match status" value="1"/>
</dbReference>
<dbReference type="InterPro" id="IPR000618">
    <property type="entry name" value="Insect_cuticle"/>
</dbReference>
<dbReference type="PROSITE" id="PS51155">
    <property type="entry name" value="CHIT_BIND_RR_2"/>
    <property type="match status" value="1"/>
</dbReference>
<organism evidence="5 6">
    <name type="scientific">Pogonomyrmex barbatus</name>
    <name type="common">red harvester ant</name>
    <dbReference type="NCBI Taxonomy" id="144034"/>
    <lineage>
        <taxon>Eukaryota</taxon>
        <taxon>Metazoa</taxon>
        <taxon>Ecdysozoa</taxon>
        <taxon>Arthropoda</taxon>
        <taxon>Hexapoda</taxon>
        <taxon>Insecta</taxon>
        <taxon>Pterygota</taxon>
        <taxon>Neoptera</taxon>
        <taxon>Endopterygota</taxon>
        <taxon>Hymenoptera</taxon>
        <taxon>Apocrita</taxon>
        <taxon>Aculeata</taxon>
        <taxon>Formicoidea</taxon>
        <taxon>Formicidae</taxon>
        <taxon>Myrmicinae</taxon>
        <taxon>Pogonomyrmex</taxon>
    </lineage>
</organism>
<feature type="chain" id="PRO_5026919625" evidence="4">
    <location>
        <begin position="27"/>
        <end position="175"/>
    </location>
</feature>
<dbReference type="AlphaFoldDB" id="A0A6I9XFK3"/>
<evidence type="ECO:0000256" key="4">
    <source>
        <dbReference type="SAM" id="SignalP"/>
    </source>
</evidence>
<feature type="region of interest" description="Disordered" evidence="3">
    <location>
        <begin position="139"/>
        <end position="175"/>
    </location>
</feature>
<dbReference type="Proteomes" id="UP000504615">
    <property type="component" value="Unplaced"/>
</dbReference>
<dbReference type="InterPro" id="IPR031311">
    <property type="entry name" value="CHIT_BIND_RR_consensus"/>
</dbReference>
<reference evidence="6" key="1">
    <citation type="submission" date="2025-08" db="UniProtKB">
        <authorList>
            <consortium name="RefSeq"/>
        </authorList>
    </citation>
    <scope>IDENTIFICATION</scope>
</reference>
<evidence type="ECO:0000313" key="5">
    <source>
        <dbReference type="Proteomes" id="UP000504615"/>
    </source>
</evidence>